<sequence>MARKVKRKATGVRRAATSRSRASKARAATRQSKGAVNTALNALPISQRQLQGGFLALILAGAAALAWMVASAAGVPALLHQQLATSAGAAGFQMRNIDLTGVERMNRLKVYEEVMEHRGTPMPLLNLAAIRDDLRRMPWVAEARVSRQLPDKLVIDIQERTPHAVLVKPDRLVLIDRNGIELDPISEKDAQGMLRISGAGAAQQIESLDHVLAAAPALQPQIASAHRIGERRWNIVFKTGQILALPQGEDEAAEAFIDFARMDGLYRLLGGKATVIDLRVPDRYVLREPGRADRFANKGSAE</sequence>
<evidence type="ECO:0000256" key="1">
    <source>
        <dbReference type="ARBA" id="ARBA00004370"/>
    </source>
</evidence>
<evidence type="ECO:0000256" key="3">
    <source>
        <dbReference type="ARBA" id="ARBA00022519"/>
    </source>
</evidence>
<proteinExistence type="inferred from homology"/>
<evidence type="ECO:0000256" key="8">
    <source>
        <dbReference type="ARBA" id="ARBA00023306"/>
    </source>
</evidence>
<evidence type="ECO:0000256" key="6">
    <source>
        <dbReference type="ARBA" id="ARBA00022989"/>
    </source>
</evidence>
<feature type="transmembrane region" description="Helical" evidence="9">
    <location>
        <begin position="54"/>
        <end position="79"/>
    </location>
</feature>
<evidence type="ECO:0000256" key="2">
    <source>
        <dbReference type="ARBA" id="ARBA00022475"/>
    </source>
</evidence>
<dbReference type="InterPro" id="IPR026579">
    <property type="entry name" value="FtsQ"/>
</dbReference>
<accession>A0ABS7PEI1</accession>
<evidence type="ECO:0000313" key="13">
    <source>
        <dbReference type="Proteomes" id="UP000759298"/>
    </source>
</evidence>
<keyword evidence="5 9" id="KW-0812">Transmembrane</keyword>
<keyword evidence="7 9" id="KW-0472">Membrane</keyword>
<dbReference type="Proteomes" id="UP000759298">
    <property type="component" value="Unassembled WGS sequence"/>
</dbReference>
<dbReference type="EMBL" id="JAHWXP010000003">
    <property type="protein sequence ID" value="MBY8337391.1"/>
    <property type="molecule type" value="Genomic_DNA"/>
</dbReference>
<evidence type="ECO:0000259" key="11">
    <source>
        <dbReference type="PROSITE" id="PS51779"/>
    </source>
</evidence>
<evidence type="ECO:0000256" key="9">
    <source>
        <dbReference type="HAMAP-Rule" id="MF_00911"/>
    </source>
</evidence>
<comment type="function">
    <text evidence="9">Essential cell division protein.</text>
</comment>
<protein>
    <recommendedName>
        <fullName evidence="9">Cell division protein FtsQ</fullName>
    </recommendedName>
</protein>
<keyword evidence="8 9" id="KW-0131">Cell cycle</keyword>
<feature type="compositionally biased region" description="Low complexity" evidence="10">
    <location>
        <begin position="13"/>
        <end position="33"/>
    </location>
</feature>
<reference evidence="12 13" key="1">
    <citation type="submission" date="2021-07" db="EMBL/GenBank/DDBJ databases">
        <title>Alteriqipengyuania abyssalis NZ-12B nov, sp.nov isolated from deep sea sponge in pacific ocean.</title>
        <authorList>
            <person name="Tareen S."/>
            <person name="Wink J."/>
        </authorList>
    </citation>
    <scope>NUCLEOTIDE SEQUENCE [LARGE SCALE GENOMIC DNA]</scope>
    <source>
        <strain evidence="12 13">NZ-12B</strain>
    </source>
</reference>
<evidence type="ECO:0000256" key="7">
    <source>
        <dbReference type="ARBA" id="ARBA00023136"/>
    </source>
</evidence>
<dbReference type="InterPro" id="IPR005548">
    <property type="entry name" value="Cell_div_FtsQ/DivIB_C"/>
</dbReference>
<evidence type="ECO:0000256" key="4">
    <source>
        <dbReference type="ARBA" id="ARBA00022618"/>
    </source>
</evidence>
<keyword evidence="4 9" id="KW-0132">Cell division</keyword>
<keyword evidence="6 9" id="KW-1133">Transmembrane helix</keyword>
<evidence type="ECO:0000313" key="12">
    <source>
        <dbReference type="EMBL" id="MBY8337391.1"/>
    </source>
</evidence>
<evidence type="ECO:0000256" key="5">
    <source>
        <dbReference type="ARBA" id="ARBA00022692"/>
    </source>
</evidence>
<gene>
    <name evidence="9" type="primary">ftsQ</name>
    <name evidence="12" type="ORF">KYN89_10040</name>
</gene>
<evidence type="ECO:0000256" key="10">
    <source>
        <dbReference type="SAM" id="MobiDB-lite"/>
    </source>
</evidence>
<keyword evidence="13" id="KW-1185">Reference proteome</keyword>
<keyword evidence="3 9" id="KW-0997">Cell inner membrane</keyword>
<dbReference type="Pfam" id="PF03799">
    <property type="entry name" value="FtsQ_DivIB_C"/>
    <property type="match status" value="1"/>
</dbReference>
<keyword evidence="2 9" id="KW-1003">Cell membrane</keyword>
<dbReference type="Gene3D" id="3.10.20.310">
    <property type="entry name" value="membrane protein fhac"/>
    <property type="match status" value="1"/>
</dbReference>
<feature type="domain" description="POTRA" evidence="11">
    <location>
        <begin position="92"/>
        <end position="160"/>
    </location>
</feature>
<dbReference type="PANTHER" id="PTHR35851">
    <property type="entry name" value="CELL DIVISION PROTEIN FTSQ"/>
    <property type="match status" value="1"/>
</dbReference>
<dbReference type="PROSITE" id="PS51779">
    <property type="entry name" value="POTRA"/>
    <property type="match status" value="1"/>
</dbReference>
<feature type="region of interest" description="Disordered" evidence="10">
    <location>
        <begin position="1"/>
        <end position="33"/>
    </location>
</feature>
<organism evidence="12 13">
    <name type="scientific">Alteriqipengyuania abyssalis</name>
    <dbReference type="NCBI Taxonomy" id="2860200"/>
    <lineage>
        <taxon>Bacteria</taxon>
        <taxon>Pseudomonadati</taxon>
        <taxon>Pseudomonadota</taxon>
        <taxon>Alphaproteobacteria</taxon>
        <taxon>Sphingomonadales</taxon>
        <taxon>Erythrobacteraceae</taxon>
        <taxon>Alteriqipengyuania</taxon>
    </lineage>
</organism>
<comment type="similarity">
    <text evidence="9">Belongs to the FtsQ/DivIB family. FtsQ subfamily.</text>
</comment>
<dbReference type="PANTHER" id="PTHR35851:SF1">
    <property type="entry name" value="CELL DIVISION PROTEIN FTSQ"/>
    <property type="match status" value="1"/>
</dbReference>
<feature type="compositionally biased region" description="Basic residues" evidence="10">
    <location>
        <begin position="1"/>
        <end position="11"/>
    </location>
</feature>
<dbReference type="Pfam" id="PF08478">
    <property type="entry name" value="POTRA_1"/>
    <property type="match status" value="1"/>
</dbReference>
<dbReference type="InterPro" id="IPR034746">
    <property type="entry name" value="POTRA"/>
</dbReference>
<comment type="caution">
    <text evidence="12">The sequence shown here is derived from an EMBL/GenBank/DDBJ whole genome shotgun (WGS) entry which is preliminary data.</text>
</comment>
<dbReference type="HAMAP" id="MF_00911">
    <property type="entry name" value="FtsQ_subfam"/>
    <property type="match status" value="1"/>
</dbReference>
<dbReference type="InterPro" id="IPR013685">
    <property type="entry name" value="POTRA_FtsQ_type"/>
</dbReference>
<name>A0ABS7PEI1_9SPHN</name>
<comment type="subcellular location">
    <subcellularLocation>
        <location evidence="9">Cell inner membrane</location>
        <topology evidence="9">Single-pass type II membrane protein</topology>
    </subcellularLocation>
    <subcellularLocation>
        <location evidence="1">Membrane</location>
    </subcellularLocation>
    <text evidence="9">Localizes to the division septum.</text>
</comment>